<name>A0A510K500_9FUSO</name>
<accession>A0A510K500</accession>
<protein>
    <submittedName>
        <fullName evidence="1">N-acetylmuramoyl-L-alanineamidase</fullName>
    </submittedName>
</protein>
<organism evidence="1 2">
    <name type="scientific">Leptotrichia trevisanii</name>
    <dbReference type="NCBI Taxonomy" id="109328"/>
    <lineage>
        <taxon>Bacteria</taxon>
        <taxon>Fusobacteriati</taxon>
        <taxon>Fusobacteriota</taxon>
        <taxon>Fusobacteriia</taxon>
        <taxon>Fusobacteriales</taxon>
        <taxon>Leptotrichiaceae</taxon>
        <taxon>Leptotrichia</taxon>
    </lineage>
</organism>
<dbReference type="EMBL" id="AP019831">
    <property type="protein sequence ID" value="BBM45605.1"/>
    <property type="molecule type" value="Genomic_DNA"/>
</dbReference>
<evidence type="ECO:0000313" key="2">
    <source>
        <dbReference type="Proteomes" id="UP000422644"/>
    </source>
</evidence>
<sequence length="66" mass="8015">MEKPSEKSKIIKKIGQNDIVGEIQDFGEWVFVYYRNTYPDFTYGYVRKSELKKKIRHPFENIDLFH</sequence>
<gene>
    <name evidence="1" type="ORF">JMUB3870_1725</name>
</gene>
<dbReference type="AlphaFoldDB" id="A0A510K500"/>
<dbReference type="Proteomes" id="UP000422644">
    <property type="component" value="Chromosome"/>
</dbReference>
<evidence type="ECO:0000313" key="1">
    <source>
        <dbReference type="EMBL" id="BBM45605.1"/>
    </source>
</evidence>
<reference evidence="1 2" key="1">
    <citation type="submission" date="2019-07" db="EMBL/GenBank/DDBJ databases">
        <title>Complete Genome Sequence of Leptotrichia trevisanii Strain JMUB3870.</title>
        <authorList>
            <person name="Watanabe S."/>
            <person name="Cui L."/>
        </authorList>
    </citation>
    <scope>NUCLEOTIDE SEQUENCE [LARGE SCALE GENOMIC DNA]</scope>
    <source>
        <strain evidence="1 2">JMUB3870</strain>
    </source>
</reference>
<dbReference type="OrthoDB" id="80255at2"/>
<dbReference type="Gene3D" id="2.30.30.40">
    <property type="entry name" value="SH3 Domains"/>
    <property type="match status" value="1"/>
</dbReference>
<proteinExistence type="predicted"/>
<dbReference type="RefSeq" id="WP_155282929.1">
    <property type="nucleotide sequence ID" value="NZ_AP019831.1"/>
</dbReference>
<keyword evidence="2" id="KW-1185">Reference proteome</keyword>